<organism evidence="1 2">
    <name type="scientific">Tupaia chinensis</name>
    <name type="common">Chinese tree shrew</name>
    <name type="synonym">Tupaia belangeri chinensis</name>
    <dbReference type="NCBI Taxonomy" id="246437"/>
    <lineage>
        <taxon>Eukaryota</taxon>
        <taxon>Metazoa</taxon>
        <taxon>Chordata</taxon>
        <taxon>Craniata</taxon>
        <taxon>Vertebrata</taxon>
        <taxon>Euteleostomi</taxon>
        <taxon>Mammalia</taxon>
        <taxon>Eutheria</taxon>
        <taxon>Euarchontoglires</taxon>
        <taxon>Scandentia</taxon>
        <taxon>Tupaiidae</taxon>
        <taxon>Tupaia</taxon>
    </lineage>
</organism>
<gene>
    <name evidence="1" type="ORF">TREES_T100012203</name>
</gene>
<dbReference type="InParanoid" id="L9JHL7"/>
<reference evidence="2" key="2">
    <citation type="journal article" date="2013" name="Nat. Commun.">
        <title>Genome of the Chinese tree shrew.</title>
        <authorList>
            <person name="Fan Y."/>
            <person name="Huang Z.Y."/>
            <person name="Cao C.C."/>
            <person name="Chen C.S."/>
            <person name="Chen Y.X."/>
            <person name="Fan D.D."/>
            <person name="He J."/>
            <person name="Hou H.L."/>
            <person name="Hu L."/>
            <person name="Hu X.T."/>
            <person name="Jiang X.T."/>
            <person name="Lai R."/>
            <person name="Lang Y.S."/>
            <person name="Liang B."/>
            <person name="Liao S.G."/>
            <person name="Mu D."/>
            <person name="Ma Y.Y."/>
            <person name="Niu Y.Y."/>
            <person name="Sun X.Q."/>
            <person name="Xia J.Q."/>
            <person name="Xiao J."/>
            <person name="Xiong Z.Q."/>
            <person name="Xu L."/>
            <person name="Yang L."/>
            <person name="Zhang Y."/>
            <person name="Zhao W."/>
            <person name="Zhao X.D."/>
            <person name="Zheng Y.T."/>
            <person name="Zhou J.M."/>
            <person name="Zhu Y.B."/>
            <person name="Zhang G.J."/>
            <person name="Wang J."/>
            <person name="Yao Y.G."/>
        </authorList>
    </citation>
    <scope>NUCLEOTIDE SEQUENCE [LARGE SCALE GENOMIC DNA]</scope>
</reference>
<name>L9JHL7_TUPCH</name>
<proteinExistence type="predicted"/>
<accession>L9JHL7</accession>
<dbReference type="Proteomes" id="UP000011518">
    <property type="component" value="Unassembled WGS sequence"/>
</dbReference>
<evidence type="ECO:0000313" key="2">
    <source>
        <dbReference type="Proteomes" id="UP000011518"/>
    </source>
</evidence>
<protein>
    <submittedName>
        <fullName evidence="1">Uncharacterized protein</fullName>
    </submittedName>
</protein>
<reference evidence="2" key="1">
    <citation type="submission" date="2012-07" db="EMBL/GenBank/DDBJ databases">
        <title>Genome of the Chinese tree shrew, a rising model animal genetically related to primates.</title>
        <authorList>
            <person name="Zhang G."/>
            <person name="Fan Y."/>
            <person name="Yao Y."/>
            <person name="Huang Z."/>
        </authorList>
    </citation>
    <scope>NUCLEOTIDE SEQUENCE [LARGE SCALE GENOMIC DNA]</scope>
</reference>
<sequence>MMPRTRNAKMNETWYLTCELMGRASSTAVIQQPECAEGKMRLFGFHKPLGPVLQASARHAAVGGGGKPELRFGDKAVGV</sequence>
<dbReference type="EMBL" id="KB320988">
    <property type="protein sequence ID" value="ELW49858.1"/>
    <property type="molecule type" value="Genomic_DNA"/>
</dbReference>
<dbReference type="AlphaFoldDB" id="L9JHL7"/>
<keyword evidence="2" id="KW-1185">Reference proteome</keyword>
<evidence type="ECO:0000313" key="1">
    <source>
        <dbReference type="EMBL" id="ELW49858.1"/>
    </source>
</evidence>